<organism evidence="1 4">
    <name type="scientific">Lachnotalea glycerini</name>
    <dbReference type="NCBI Taxonomy" id="1763509"/>
    <lineage>
        <taxon>Bacteria</taxon>
        <taxon>Bacillati</taxon>
        <taxon>Bacillota</taxon>
        <taxon>Clostridia</taxon>
        <taxon>Lachnospirales</taxon>
        <taxon>Lachnospiraceae</taxon>
        <taxon>Lachnotalea</taxon>
    </lineage>
</organism>
<dbReference type="AlphaFoldDB" id="A0A255IT18"/>
<dbReference type="EMBL" id="NOKA02000023">
    <property type="protein sequence ID" value="RDY31049.1"/>
    <property type="molecule type" value="Genomic_DNA"/>
</dbReference>
<accession>A0A255IT18</accession>
<reference evidence="2" key="3">
    <citation type="submission" date="2018-07" db="EMBL/GenBank/DDBJ databases">
        <authorList>
            <person name="Quirk P.G."/>
            <person name="Krulwich T.A."/>
        </authorList>
    </citation>
    <scope>NUCLEOTIDE SEQUENCE</scope>
    <source>
        <strain evidence="2">CCRI-19302</strain>
    </source>
</reference>
<dbReference type="RefSeq" id="WP_094377827.1">
    <property type="nucleotide sequence ID" value="NZ_NOKA02000023.1"/>
</dbReference>
<dbReference type="EMBL" id="QICS01000005">
    <property type="protein sequence ID" value="PXV90297.1"/>
    <property type="molecule type" value="Genomic_DNA"/>
</dbReference>
<proteinExistence type="predicted"/>
<keyword evidence="3" id="KW-1185">Reference proteome</keyword>
<dbReference type="OrthoDB" id="9810814at2"/>
<comment type="caution">
    <text evidence="1">The sequence shown here is derived from an EMBL/GenBank/DDBJ whole genome shotgun (WGS) entry which is preliminary data.</text>
</comment>
<gene>
    <name evidence="1" type="ORF">C8E03_105207</name>
    <name evidence="2" type="ORF">CG710_011765</name>
</gene>
<dbReference type="InterPro" id="IPR045706">
    <property type="entry name" value="DUF6062"/>
</dbReference>
<name>A0A255IT18_9FIRM</name>
<sequence length="254" mass="30100">MKEKLYTIPLIEAFQADDECPFCYIENKLEQDALDFTLGACSSYMESDIREQTDHMGFCRHHFKKMYQYGNSLGNALILKTHIKKINQELEKQLEKYAPEKQTFLNKLKKPNNLKSNQLAEWMAQKESTCFVCDYIQNTYNRYLDTFFYLFMNQPEFIEHIKHSKGFCLHHFGEVTNLAASKLNQQQHIQYTQVVFPIMKNNMARMEQDISWLVDKYDYRNADADWKNSRDALQRGMQKLKGGYPAEKSYQGNR</sequence>
<reference evidence="1 4" key="2">
    <citation type="submission" date="2018-05" db="EMBL/GenBank/DDBJ databases">
        <title>Genomic Encyclopedia of Type Strains, Phase IV (KMG-IV): sequencing the most valuable type-strain genomes for metagenomic binning, comparative biology and taxonomic classification.</title>
        <authorList>
            <person name="Goeker M."/>
        </authorList>
    </citation>
    <scope>NUCLEOTIDE SEQUENCE [LARGE SCALE GENOMIC DNA]</scope>
    <source>
        <strain evidence="1 4">DSM 28816</strain>
    </source>
</reference>
<evidence type="ECO:0000313" key="4">
    <source>
        <dbReference type="Proteomes" id="UP000247523"/>
    </source>
</evidence>
<evidence type="ECO:0000313" key="3">
    <source>
        <dbReference type="Proteomes" id="UP000216411"/>
    </source>
</evidence>
<dbReference type="Proteomes" id="UP000216411">
    <property type="component" value="Unassembled WGS sequence"/>
</dbReference>
<reference evidence="2 3" key="1">
    <citation type="journal article" date="2017" name="Genome Announc.">
        <title>Draft Genome Sequence of a Sporulating and Motile Strain of Lachnotalea glycerini Isolated from Water in Quebec City, Canada.</title>
        <authorList>
            <person name="Maheux A.F."/>
            <person name="Boudreau D.K."/>
            <person name="Berube E."/>
            <person name="Boissinot M."/>
            <person name="Raymond F."/>
            <person name="Brodeur S."/>
            <person name="Corbeil J."/>
            <person name="Isabel S."/>
            <person name="Omar R.F."/>
            <person name="Bergeron M.G."/>
        </authorList>
    </citation>
    <scope>NUCLEOTIDE SEQUENCE [LARGE SCALE GENOMIC DNA]</scope>
    <source>
        <strain evidence="2 3">CCRI-19302</strain>
    </source>
</reference>
<dbReference type="Pfam" id="PF19538">
    <property type="entry name" value="DUF6062"/>
    <property type="match status" value="1"/>
</dbReference>
<evidence type="ECO:0000313" key="2">
    <source>
        <dbReference type="EMBL" id="RDY31049.1"/>
    </source>
</evidence>
<protein>
    <recommendedName>
        <fullName evidence="5">ABC transporter substrate-binding protein</fullName>
    </recommendedName>
</protein>
<evidence type="ECO:0008006" key="5">
    <source>
        <dbReference type="Google" id="ProtNLM"/>
    </source>
</evidence>
<evidence type="ECO:0000313" key="1">
    <source>
        <dbReference type="EMBL" id="PXV90297.1"/>
    </source>
</evidence>
<dbReference type="Proteomes" id="UP000247523">
    <property type="component" value="Unassembled WGS sequence"/>
</dbReference>